<sequence length="100" mass="11285">MEDLQNSRQGDSNAMLRVAKMYLHGQGCEKNITMAAEWLRRARYQGLHATLDELWAGTPAELAQEKQAAARAQRLQAQMAHSPQPPQPRHCERASSRDNC</sequence>
<feature type="non-terminal residue" evidence="2">
    <location>
        <position position="1"/>
    </location>
</feature>
<dbReference type="InterPro" id="IPR011990">
    <property type="entry name" value="TPR-like_helical_dom_sf"/>
</dbReference>
<dbReference type="EMBL" id="BLLF01003323">
    <property type="protein sequence ID" value="GFH27029.1"/>
    <property type="molecule type" value="Genomic_DNA"/>
</dbReference>
<dbReference type="AlphaFoldDB" id="A0A6A0A2E2"/>
<feature type="compositionally biased region" description="Basic and acidic residues" evidence="1">
    <location>
        <begin position="89"/>
        <end position="100"/>
    </location>
</feature>
<protein>
    <recommendedName>
        <fullName evidence="4">Sel1 repeat family protein</fullName>
    </recommendedName>
</protein>
<organism evidence="2 3">
    <name type="scientific">Haematococcus lacustris</name>
    <name type="common">Green alga</name>
    <name type="synonym">Haematococcus pluvialis</name>
    <dbReference type="NCBI Taxonomy" id="44745"/>
    <lineage>
        <taxon>Eukaryota</taxon>
        <taxon>Viridiplantae</taxon>
        <taxon>Chlorophyta</taxon>
        <taxon>core chlorophytes</taxon>
        <taxon>Chlorophyceae</taxon>
        <taxon>CS clade</taxon>
        <taxon>Chlamydomonadales</taxon>
        <taxon>Haematococcaceae</taxon>
        <taxon>Haematococcus</taxon>
    </lineage>
</organism>
<evidence type="ECO:0000256" key="1">
    <source>
        <dbReference type="SAM" id="MobiDB-lite"/>
    </source>
</evidence>
<dbReference type="SUPFAM" id="SSF81901">
    <property type="entry name" value="HCP-like"/>
    <property type="match status" value="1"/>
</dbReference>
<feature type="compositionally biased region" description="Low complexity" evidence="1">
    <location>
        <begin position="65"/>
        <end position="80"/>
    </location>
</feature>
<comment type="caution">
    <text evidence="2">The sequence shown here is derived from an EMBL/GenBank/DDBJ whole genome shotgun (WGS) entry which is preliminary data.</text>
</comment>
<keyword evidence="3" id="KW-1185">Reference proteome</keyword>
<gene>
    <name evidence="2" type="ORF">HaLaN_25285</name>
</gene>
<name>A0A6A0A2E2_HAELA</name>
<feature type="region of interest" description="Disordered" evidence="1">
    <location>
        <begin position="65"/>
        <end position="100"/>
    </location>
</feature>
<evidence type="ECO:0000313" key="3">
    <source>
        <dbReference type="Proteomes" id="UP000485058"/>
    </source>
</evidence>
<reference evidence="2 3" key="1">
    <citation type="submission" date="2020-02" db="EMBL/GenBank/DDBJ databases">
        <title>Draft genome sequence of Haematococcus lacustris strain NIES-144.</title>
        <authorList>
            <person name="Morimoto D."/>
            <person name="Nakagawa S."/>
            <person name="Yoshida T."/>
            <person name="Sawayama S."/>
        </authorList>
    </citation>
    <scope>NUCLEOTIDE SEQUENCE [LARGE SCALE GENOMIC DNA]</scope>
    <source>
        <strain evidence="2 3">NIES-144</strain>
    </source>
</reference>
<evidence type="ECO:0000313" key="2">
    <source>
        <dbReference type="EMBL" id="GFH27029.1"/>
    </source>
</evidence>
<dbReference type="Proteomes" id="UP000485058">
    <property type="component" value="Unassembled WGS sequence"/>
</dbReference>
<dbReference type="InterPro" id="IPR006597">
    <property type="entry name" value="Sel1-like"/>
</dbReference>
<proteinExistence type="predicted"/>
<accession>A0A6A0A2E2</accession>
<dbReference type="Pfam" id="PF08238">
    <property type="entry name" value="Sel1"/>
    <property type="match status" value="1"/>
</dbReference>
<evidence type="ECO:0008006" key="4">
    <source>
        <dbReference type="Google" id="ProtNLM"/>
    </source>
</evidence>
<dbReference type="Gene3D" id="1.25.40.10">
    <property type="entry name" value="Tetratricopeptide repeat domain"/>
    <property type="match status" value="1"/>
</dbReference>
<dbReference type="SMART" id="SM00671">
    <property type="entry name" value="SEL1"/>
    <property type="match status" value="1"/>
</dbReference>